<evidence type="ECO:0000256" key="1">
    <source>
        <dbReference type="ARBA" id="ARBA00004651"/>
    </source>
</evidence>
<feature type="transmembrane region" description="Helical" evidence="8">
    <location>
        <begin position="94"/>
        <end position="119"/>
    </location>
</feature>
<keyword evidence="3" id="KW-1003">Cell membrane</keyword>
<keyword evidence="2" id="KW-0813">Transport</keyword>
<feature type="transmembrane region" description="Helical" evidence="8">
    <location>
        <begin position="289"/>
        <end position="309"/>
    </location>
</feature>
<feature type="transmembrane region" description="Helical" evidence="8">
    <location>
        <begin position="69"/>
        <end position="88"/>
    </location>
</feature>
<comment type="subcellular location">
    <subcellularLocation>
        <location evidence="1">Cell membrane</location>
        <topology evidence="1">Multi-pass membrane protein</topology>
    </subcellularLocation>
</comment>
<evidence type="ECO:0000256" key="5">
    <source>
        <dbReference type="ARBA" id="ARBA00022989"/>
    </source>
</evidence>
<feature type="region of interest" description="Disordered" evidence="7">
    <location>
        <begin position="29"/>
        <end position="53"/>
    </location>
</feature>
<protein>
    <recommendedName>
        <fullName evidence="9">Major facilitator superfamily (MFS) profile domain-containing protein</fullName>
    </recommendedName>
</protein>
<dbReference type="GO" id="GO:0022857">
    <property type="term" value="F:transmembrane transporter activity"/>
    <property type="evidence" value="ECO:0007669"/>
    <property type="project" value="InterPro"/>
</dbReference>
<feature type="transmembrane region" description="Helical" evidence="8">
    <location>
        <begin position="152"/>
        <end position="176"/>
    </location>
</feature>
<dbReference type="SUPFAM" id="SSF103473">
    <property type="entry name" value="MFS general substrate transporter"/>
    <property type="match status" value="1"/>
</dbReference>
<name>X1ENK5_9ZZZZ</name>
<dbReference type="EMBL" id="BARU01000540">
    <property type="protein sequence ID" value="GAH21935.1"/>
    <property type="molecule type" value="Genomic_DNA"/>
</dbReference>
<feature type="transmembrane region" description="Helical" evidence="8">
    <location>
        <begin position="329"/>
        <end position="347"/>
    </location>
</feature>
<evidence type="ECO:0000256" key="8">
    <source>
        <dbReference type="SAM" id="Phobius"/>
    </source>
</evidence>
<dbReference type="InterPro" id="IPR036259">
    <property type="entry name" value="MFS_trans_sf"/>
</dbReference>
<keyword evidence="5 8" id="KW-1133">Transmembrane helix</keyword>
<gene>
    <name evidence="10" type="ORF">S03H2_01761</name>
</gene>
<dbReference type="InterPro" id="IPR011701">
    <property type="entry name" value="MFS"/>
</dbReference>
<feature type="transmembrane region" description="Helical" evidence="8">
    <location>
        <begin position="359"/>
        <end position="378"/>
    </location>
</feature>
<dbReference type="PROSITE" id="PS00217">
    <property type="entry name" value="SUGAR_TRANSPORT_2"/>
    <property type="match status" value="1"/>
</dbReference>
<proteinExistence type="predicted"/>
<keyword evidence="4 8" id="KW-0812">Transmembrane</keyword>
<keyword evidence="6 8" id="KW-0472">Membrane</keyword>
<accession>X1ENK5</accession>
<dbReference type="PANTHER" id="PTHR23517">
    <property type="entry name" value="RESISTANCE PROTEIN MDTM, PUTATIVE-RELATED-RELATED"/>
    <property type="match status" value="1"/>
</dbReference>
<dbReference type="InterPro" id="IPR020846">
    <property type="entry name" value="MFS_dom"/>
</dbReference>
<evidence type="ECO:0000256" key="2">
    <source>
        <dbReference type="ARBA" id="ARBA00022448"/>
    </source>
</evidence>
<evidence type="ECO:0000256" key="7">
    <source>
        <dbReference type="SAM" id="MobiDB-lite"/>
    </source>
</evidence>
<feature type="transmembrane region" description="Helical" evidence="8">
    <location>
        <begin position="223"/>
        <end position="245"/>
    </location>
</feature>
<dbReference type="InterPro" id="IPR050171">
    <property type="entry name" value="MFS_Transporters"/>
</dbReference>
<dbReference type="Pfam" id="PF07690">
    <property type="entry name" value="MFS_1"/>
    <property type="match status" value="1"/>
</dbReference>
<dbReference type="Gene3D" id="1.20.1250.20">
    <property type="entry name" value="MFS general substrate transporter like domains"/>
    <property type="match status" value="1"/>
</dbReference>
<evidence type="ECO:0000259" key="9">
    <source>
        <dbReference type="PROSITE" id="PS50850"/>
    </source>
</evidence>
<evidence type="ECO:0000256" key="6">
    <source>
        <dbReference type="ARBA" id="ARBA00023136"/>
    </source>
</evidence>
<dbReference type="PROSITE" id="PS50850">
    <property type="entry name" value="MFS"/>
    <property type="match status" value="1"/>
</dbReference>
<evidence type="ECO:0000256" key="4">
    <source>
        <dbReference type="ARBA" id="ARBA00022692"/>
    </source>
</evidence>
<evidence type="ECO:0000313" key="10">
    <source>
        <dbReference type="EMBL" id="GAH21935.1"/>
    </source>
</evidence>
<evidence type="ECO:0000256" key="3">
    <source>
        <dbReference type="ARBA" id="ARBA00022475"/>
    </source>
</evidence>
<dbReference type="AlphaFoldDB" id="X1ENK5"/>
<dbReference type="GO" id="GO:0005886">
    <property type="term" value="C:plasma membrane"/>
    <property type="evidence" value="ECO:0007669"/>
    <property type="project" value="UniProtKB-SubCell"/>
</dbReference>
<feature type="non-terminal residue" evidence="10">
    <location>
        <position position="389"/>
    </location>
</feature>
<organism evidence="10">
    <name type="scientific">marine sediment metagenome</name>
    <dbReference type="NCBI Taxonomy" id="412755"/>
    <lineage>
        <taxon>unclassified sequences</taxon>
        <taxon>metagenomes</taxon>
        <taxon>ecological metagenomes</taxon>
    </lineage>
</organism>
<feature type="compositionally biased region" description="Polar residues" evidence="7">
    <location>
        <begin position="33"/>
        <end position="49"/>
    </location>
</feature>
<dbReference type="InterPro" id="IPR005829">
    <property type="entry name" value="Sugar_transporter_CS"/>
</dbReference>
<feature type="transmembrane region" description="Helical" evidence="8">
    <location>
        <begin position="197"/>
        <end position="217"/>
    </location>
</feature>
<sequence length="389" mass="43243">MMKYLEYGSFTNIIATKVFFYLAKKSDTKNRSDSISTPNELKSNNFNANEQEDENDVKMTPDFIPMIRIIFWNSMGFFFFSFLIPHVINQLALPTILGLAFSIQMIGGLLSAPIVGYLTDRVSKKLLILLGSFGRATCYILMYIGILLSSLLVFTVGMFILGFFVGFFWTPLDTLISEKSNKDNRSFAFGKRGGMIGKGNLVGSVISITIFSLANIFVPENLFLVYCPLLLFALSNILGGFIFHFKVDETLTFEKHIFNVFPSSVEPSIVSKEPVISETPLKSSSNLSIGFFIGFSVLVIAFMTTNFNQSLVFPYSQGYLKDVLEIKDSTLVMIIYFPSQIISLLLAPKLGKIADKINPVLGMAIVSGLGAFVTWLIINSTSGYMFGIL</sequence>
<feature type="domain" description="Major facilitator superfamily (MFS) profile" evidence="9">
    <location>
        <begin position="62"/>
        <end position="389"/>
    </location>
</feature>
<comment type="caution">
    <text evidence="10">The sequence shown here is derived from an EMBL/GenBank/DDBJ whole genome shotgun (WGS) entry which is preliminary data.</text>
</comment>
<feature type="transmembrane region" description="Helical" evidence="8">
    <location>
        <begin position="126"/>
        <end position="146"/>
    </location>
</feature>
<reference evidence="10" key="1">
    <citation type="journal article" date="2014" name="Front. Microbiol.">
        <title>High frequency of phylogenetically diverse reductive dehalogenase-homologous genes in deep subseafloor sedimentary metagenomes.</title>
        <authorList>
            <person name="Kawai M."/>
            <person name="Futagami T."/>
            <person name="Toyoda A."/>
            <person name="Takaki Y."/>
            <person name="Nishi S."/>
            <person name="Hori S."/>
            <person name="Arai W."/>
            <person name="Tsubouchi T."/>
            <person name="Morono Y."/>
            <person name="Uchiyama I."/>
            <person name="Ito T."/>
            <person name="Fujiyama A."/>
            <person name="Inagaki F."/>
            <person name="Takami H."/>
        </authorList>
    </citation>
    <scope>NUCLEOTIDE SEQUENCE</scope>
    <source>
        <strain evidence="10">Expedition CK06-06</strain>
    </source>
</reference>